<evidence type="ECO:0000313" key="1">
    <source>
        <dbReference type="EMBL" id="KMW56412.1"/>
    </source>
</evidence>
<dbReference type="PATRIC" id="fig|1675527.3.peg.1451"/>
<keyword evidence="2" id="KW-1185">Reference proteome</keyword>
<organism evidence="1 2">
    <name type="scientific">Candidatus Rhodobacter oscarellae</name>
    <dbReference type="NCBI Taxonomy" id="1675527"/>
    <lineage>
        <taxon>Bacteria</taxon>
        <taxon>Pseudomonadati</taxon>
        <taxon>Pseudomonadota</taxon>
        <taxon>Alphaproteobacteria</taxon>
        <taxon>Rhodobacterales</taxon>
        <taxon>Rhodobacter group</taxon>
        <taxon>Rhodobacter</taxon>
    </lineage>
</organism>
<gene>
    <name evidence="1" type="ORF">AIOL_001366</name>
</gene>
<sequence length="106" mass="11826">MDGADAQLHGFATCAGRLSALMEHQWMFDGAASEETEHSRALVIDILDAMMPADRGRDVLSWRIEAKVAHSALLTRASFAQEPRDRIWAARTALRLTEDCQRFLLG</sequence>
<dbReference type="Proteomes" id="UP000037178">
    <property type="component" value="Unassembled WGS sequence"/>
</dbReference>
<dbReference type="OrthoDB" id="7872837at2"/>
<comment type="caution">
    <text evidence="1">The sequence shown here is derived from an EMBL/GenBank/DDBJ whole genome shotgun (WGS) entry which is preliminary data.</text>
</comment>
<proteinExistence type="predicted"/>
<dbReference type="AlphaFoldDB" id="A0A0J9E147"/>
<evidence type="ECO:0000313" key="2">
    <source>
        <dbReference type="Proteomes" id="UP000037178"/>
    </source>
</evidence>
<reference evidence="1 2" key="1">
    <citation type="submission" date="2015-06" db="EMBL/GenBank/DDBJ databases">
        <title>Draft genome sequence of an Alphaproteobacteria species associated to the Mediterranean sponge Oscarella lobularis.</title>
        <authorList>
            <person name="Jourda C."/>
            <person name="Santini S."/>
            <person name="Claverie J.-M."/>
        </authorList>
    </citation>
    <scope>NUCLEOTIDE SEQUENCE [LARGE SCALE GENOMIC DNA]</scope>
    <source>
        <strain evidence="1">IGS</strain>
    </source>
</reference>
<protein>
    <submittedName>
        <fullName evidence="1">Uncharacterized protein</fullName>
    </submittedName>
</protein>
<dbReference type="EMBL" id="LFTY01000002">
    <property type="protein sequence ID" value="KMW56412.1"/>
    <property type="molecule type" value="Genomic_DNA"/>
</dbReference>
<name>A0A0J9E147_9RHOB</name>
<accession>A0A0J9E147</accession>